<evidence type="ECO:0000313" key="3">
    <source>
        <dbReference type="Proteomes" id="UP000586694"/>
    </source>
</evidence>
<dbReference type="PANTHER" id="PTHR19328">
    <property type="entry name" value="HEDGEHOG-INTERACTING PROTEIN"/>
    <property type="match status" value="1"/>
</dbReference>
<feature type="domain" description="Glucose/Sorbosone dehydrogenase" evidence="1">
    <location>
        <begin position="30"/>
        <end position="155"/>
    </location>
</feature>
<feature type="non-terminal residue" evidence="2">
    <location>
        <position position="156"/>
    </location>
</feature>
<protein>
    <submittedName>
        <fullName evidence="2">PQQ-dependent sugar dehydrogenase</fullName>
    </submittedName>
</protein>
<dbReference type="AlphaFoldDB" id="A0A7K4ND75"/>
<dbReference type="Gene3D" id="2.120.10.30">
    <property type="entry name" value="TolB, C-terminal domain"/>
    <property type="match status" value="1"/>
</dbReference>
<gene>
    <name evidence="2" type="ORF">HX802_00965</name>
</gene>
<dbReference type="InterPro" id="IPR012938">
    <property type="entry name" value="Glc/Sorbosone_DH"/>
</dbReference>
<dbReference type="SUPFAM" id="SSF50952">
    <property type="entry name" value="Soluble quinoprotein glucose dehydrogenase"/>
    <property type="match status" value="1"/>
</dbReference>
<evidence type="ECO:0000313" key="2">
    <source>
        <dbReference type="EMBL" id="NWJ99224.1"/>
    </source>
</evidence>
<comment type="caution">
    <text evidence="2">The sequence shown here is derived from an EMBL/GenBank/DDBJ whole genome shotgun (WGS) entry which is preliminary data.</text>
</comment>
<name>A0A7K4ND75_9ARCH</name>
<accession>A0A7K4ND75</accession>
<proteinExistence type="predicted"/>
<dbReference type="Proteomes" id="UP000586694">
    <property type="component" value="Unassembled WGS sequence"/>
</dbReference>
<dbReference type="InterPro" id="IPR011042">
    <property type="entry name" value="6-blade_b-propeller_TolB-like"/>
</dbReference>
<sequence>MILFLAVICLFFHADAASAEVKVETVVDNLKIPWELVFAPDGRIFFTERDGKLWVIEDESLELVATFPTSNTLEGGLLGLALDPEFEKNNFLYLYQTYFGFELHHNKVVRYTVSNNQLTDEQILIDKIPGALWHDGGRIKFGPDEKIYITTGDAAN</sequence>
<dbReference type="Pfam" id="PF07995">
    <property type="entry name" value="GSDH"/>
    <property type="match status" value="1"/>
</dbReference>
<evidence type="ECO:0000259" key="1">
    <source>
        <dbReference type="Pfam" id="PF07995"/>
    </source>
</evidence>
<dbReference type="InterPro" id="IPR011041">
    <property type="entry name" value="Quinoprot_gluc/sorb_DH_b-prop"/>
</dbReference>
<reference evidence="2 3" key="1">
    <citation type="journal article" date="2019" name="Environ. Microbiol.">
        <title>Genomics insights into ecotype formation of ammonia-oxidizing archaea in the deep ocean.</title>
        <authorList>
            <person name="Wang Y."/>
            <person name="Huang J.M."/>
            <person name="Cui G.J."/>
            <person name="Nunoura T."/>
            <person name="Takaki Y."/>
            <person name="Li W.L."/>
            <person name="Li J."/>
            <person name="Gao Z.M."/>
            <person name="Takai K."/>
            <person name="Zhang A.Q."/>
            <person name="Stepanauskas R."/>
        </authorList>
    </citation>
    <scope>NUCLEOTIDE SEQUENCE [LARGE SCALE GENOMIC DNA]</scope>
    <source>
        <strain evidence="2 3">L19b</strain>
    </source>
</reference>
<organism evidence="2 3">
    <name type="scientific">Marine Group I thaumarchaeote</name>
    <dbReference type="NCBI Taxonomy" id="2511932"/>
    <lineage>
        <taxon>Archaea</taxon>
        <taxon>Nitrososphaerota</taxon>
        <taxon>Marine Group I</taxon>
    </lineage>
</organism>
<dbReference type="PANTHER" id="PTHR19328:SF13">
    <property type="entry name" value="HIPL1 PROTEIN"/>
    <property type="match status" value="1"/>
</dbReference>
<dbReference type="EMBL" id="JACASU010000006">
    <property type="protein sequence ID" value="NWJ99224.1"/>
    <property type="molecule type" value="Genomic_DNA"/>
</dbReference>